<dbReference type="Pfam" id="PF01480">
    <property type="entry name" value="PWI"/>
    <property type="match status" value="1"/>
</dbReference>
<dbReference type="PANTHER" id="PTHR23148">
    <property type="entry name" value="SERINE/ARGININE REGULATED NUCLEAR MATRIX PROTEIN"/>
    <property type="match status" value="1"/>
</dbReference>
<dbReference type="PANTHER" id="PTHR23148:SF0">
    <property type="entry name" value="SERINE_ARGININE REPETITIVE MATRIX PROTEIN 1"/>
    <property type="match status" value="1"/>
</dbReference>
<organism evidence="4 5">
    <name type="scientific">Aspergillus luchuensis (strain CBS 106.47)</name>
    <dbReference type="NCBI Taxonomy" id="1137211"/>
    <lineage>
        <taxon>Eukaryota</taxon>
        <taxon>Fungi</taxon>
        <taxon>Dikarya</taxon>
        <taxon>Ascomycota</taxon>
        <taxon>Pezizomycotina</taxon>
        <taxon>Eurotiomycetes</taxon>
        <taxon>Eurotiomycetidae</taxon>
        <taxon>Eurotiales</taxon>
        <taxon>Aspergillaceae</taxon>
        <taxon>Aspergillus</taxon>
        <taxon>Aspergillus subgen. Circumdati</taxon>
    </lineage>
</organism>
<dbReference type="OrthoDB" id="163257at2759"/>
<feature type="compositionally biased region" description="Basic and acidic residues" evidence="2">
    <location>
        <begin position="182"/>
        <end position="191"/>
    </location>
</feature>
<feature type="compositionally biased region" description="Basic residues" evidence="2">
    <location>
        <begin position="446"/>
        <end position="465"/>
    </location>
</feature>
<protein>
    <recommendedName>
        <fullName evidence="3">PWI domain-containing protein</fullName>
    </recommendedName>
</protein>
<feature type="compositionally biased region" description="Polar residues" evidence="2">
    <location>
        <begin position="524"/>
        <end position="534"/>
    </location>
</feature>
<dbReference type="GO" id="GO:0006397">
    <property type="term" value="P:mRNA processing"/>
    <property type="evidence" value="ECO:0007669"/>
    <property type="project" value="UniProtKB-KW"/>
</dbReference>
<dbReference type="SMART" id="SM00311">
    <property type="entry name" value="PWI"/>
    <property type="match status" value="1"/>
</dbReference>
<dbReference type="GO" id="GO:0048024">
    <property type="term" value="P:regulation of mRNA splicing, via spliceosome"/>
    <property type="evidence" value="ECO:0007669"/>
    <property type="project" value="TreeGrafter"/>
</dbReference>
<name>A0A1M3TR48_ASPLC</name>
<reference evidence="5" key="1">
    <citation type="journal article" date="2017" name="Genome Biol.">
        <title>Comparative genomics reveals high biological diversity and specific adaptations in the industrially and medically important fungal genus Aspergillus.</title>
        <authorList>
            <person name="de Vries R.P."/>
            <person name="Riley R."/>
            <person name="Wiebenga A."/>
            <person name="Aguilar-Osorio G."/>
            <person name="Amillis S."/>
            <person name="Uchima C.A."/>
            <person name="Anderluh G."/>
            <person name="Asadollahi M."/>
            <person name="Askin M."/>
            <person name="Barry K."/>
            <person name="Battaglia E."/>
            <person name="Bayram O."/>
            <person name="Benocci T."/>
            <person name="Braus-Stromeyer S.A."/>
            <person name="Caldana C."/>
            <person name="Canovas D."/>
            <person name="Cerqueira G.C."/>
            <person name="Chen F."/>
            <person name="Chen W."/>
            <person name="Choi C."/>
            <person name="Clum A."/>
            <person name="Dos Santos R.A."/>
            <person name="Damasio A.R."/>
            <person name="Diallinas G."/>
            <person name="Emri T."/>
            <person name="Fekete E."/>
            <person name="Flipphi M."/>
            <person name="Freyberg S."/>
            <person name="Gallo A."/>
            <person name="Gournas C."/>
            <person name="Habgood R."/>
            <person name="Hainaut M."/>
            <person name="Harispe M.L."/>
            <person name="Henrissat B."/>
            <person name="Hilden K.S."/>
            <person name="Hope R."/>
            <person name="Hossain A."/>
            <person name="Karabika E."/>
            <person name="Karaffa L."/>
            <person name="Karanyi Z."/>
            <person name="Krasevec N."/>
            <person name="Kuo A."/>
            <person name="Kusch H."/>
            <person name="LaButti K."/>
            <person name="Lagendijk E.L."/>
            <person name="Lapidus A."/>
            <person name="Levasseur A."/>
            <person name="Lindquist E."/>
            <person name="Lipzen A."/>
            <person name="Logrieco A.F."/>
            <person name="MacCabe A."/>
            <person name="Maekelae M.R."/>
            <person name="Malavazi I."/>
            <person name="Melin P."/>
            <person name="Meyer V."/>
            <person name="Mielnichuk N."/>
            <person name="Miskei M."/>
            <person name="Molnar A.P."/>
            <person name="Mule G."/>
            <person name="Ngan C.Y."/>
            <person name="Orejas M."/>
            <person name="Orosz E."/>
            <person name="Ouedraogo J.P."/>
            <person name="Overkamp K.M."/>
            <person name="Park H.-S."/>
            <person name="Perrone G."/>
            <person name="Piumi F."/>
            <person name="Punt P.J."/>
            <person name="Ram A.F."/>
            <person name="Ramon A."/>
            <person name="Rauscher S."/>
            <person name="Record E."/>
            <person name="Riano-Pachon D.M."/>
            <person name="Robert V."/>
            <person name="Roehrig J."/>
            <person name="Ruller R."/>
            <person name="Salamov A."/>
            <person name="Salih N.S."/>
            <person name="Samson R.A."/>
            <person name="Sandor E."/>
            <person name="Sanguinetti M."/>
            <person name="Schuetze T."/>
            <person name="Sepcic K."/>
            <person name="Shelest E."/>
            <person name="Sherlock G."/>
            <person name="Sophianopoulou V."/>
            <person name="Squina F.M."/>
            <person name="Sun H."/>
            <person name="Susca A."/>
            <person name="Todd R.B."/>
            <person name="Tsang A."/>
            <person name="Unkles S.E."/>
            <person name="van de Wiele N."/>
            <person name="van Rossen-Uffink D."/>
            <person name="Oliveira J.V."/>
            <person name="Vesth T.C."/>
            <person name="Visser J."/>
            <person name="Yu J.-H."/>
            <person name="Zhou M."/>
            <person name="Andersen M.R."/>
            <person name="Archer D.B."/>
            <person name="Baker S.E."/>
            <person name="Benoit I."/>
            <person name="Brakhage A.A."/>
            <person name="Braus G.H."/>
            <person name="Fischer R."/>
            <person name="Frisvad J.C."/>
            <person name="Goldman G.H."/>
            <person name="Houbraken J."/>
            <person name="Oakley B."/>
            <person name="Pocsi I."/>
            <person name="Scazzocchio C."/>
            <person name="Seiboth B."/>
            <person name="vanKuyk P.A."/>
            <person name="Wortman J."/>
            <person name="Dyer P.S."/>
            <person name="Grigoriev I.V."/>
        </authorList>
    </citation>
    <scope>NUCLEOTIDE SEQUENCE [LARGE SCALE GENOMIC DNA]</scope>
    <source>
        <strain evidence="5">CBS 106.47</strain>
    </source>
</reference>
<dbReference type="AlphaFoldDB" id="A0A1M3TR48"/>
<dbReference type="EMBL" id="KV878238">
    <property type="protein sequence ID" value="OJZ89156.1"/>
    <property type="molecule type" value="Genomic_DNA"/>
</dbReference>
<accession>A0A1M3TR48</accession>
<dbReference type="PROSITE" id="PS51025">
    <property type="entry name" value="PWI"/>
    <property type="match status" value="1"/>
</dbReference>
<dbReference type="GO" id="GO:0005681">
    <property type="term" value="C:spliceosomal complex"/>
    <property type="evidence" value="ECO:0007669"/>
    <property type="project" value="TreeGrafter"/>
</dbReference>
<dbReference type="InterPro" id="IPR036483">
    <property type="entry name" value="PWI_dom_sf"/>
</dbReference>
<evidence type="ECO:0000256" key="2">
    <source>
        <dbReference type="SAM" id="MobiDB-lite"/>
    </source>
</evidence>
<feature type="domain" description="PWI" evidence="3">
    <location>
        <begin position="77"/>
        <end position="176"/>
    </location>
</feature>
<evidence type="ECO:0000259" key="3">
    <source>
        <dbReference type="PROSITE" id="PS51025"/>
    </source>
</evidence>
<dbReference type="GO" id="GO:0003723">
    <property type="term" value="F:RNA binding"/>
    <property type="evidence" value="ECO:0007669"/>
    <property type="project" value="TreeGrafter"/>
</dbReference>
<feature type="compositionally biased region" description="Basic and acidic residues" evidence="2">
    <location>
        <begin position="402"/>
        <end position="416"/>
    </location>
</feature>
<feature type="region of interest" description="Disordered" evidence="2">
    <location>
        <begin position="371"/>
        <end position="534"/>
    </location>
</feature>
<evidence type="ECO:0000313" key="5">
    <source>
        <dbReference type="Proteomes" id="UP000184063"/>
    </source>
</evidence>
<sequence length="568" mass="62407">MISTSQKGKIEAILGPTATPAFGHRQTPNPQSRGWLTTAAVHAPVAAPIVDSSLAVGSLELGLETMATSVDAKLLKQTKFPPEFSRKVDMTKVNIEVMKKWIAGKISEILGNEDDVVIELCFNLLEGSRFPDIKSLQIQLTGFLDKDTGKFCKELWSLCLSAQENPQGVPKELLEAKKLELIQEKRKEPPKKPANRRNRSAHENENLKTFDAENDLSAQGEEEEAVAAVVETLIDVGRLRDSAAVTVSEVRLADESSTPTCPQALVEAVGHPVRPAALALAPCLPRARLHHVGAILATTGTDDVGQLAALSPRTAVIAGGPGDAALITVIVQDPIPAVNHHAHVVPEETDGDGDPFLPAVHRVHLSTETDAGEEVLRYQGPVRGRKGRMKESTADIAKARKSRDDRRLSRSRERNDTRRRRYSSQSVSRSRSRGRSRSASQDSRSRSRSRSRSHSRMRDRKRRRSIERYAPVARRRRNTSSVSVPSDKRKRMADEDEDAAKRSPPPAEKPSSSDHEMKDATETAVPSNNAARVRISSSELREKLLREKIIAMRRTASSDKVGSSTSSR</sequence>
<feature type="compositionally biased region" description="Basic and acidic residues" evidence="2">
    <location>
        <begin position="200"/>
        <end position="211"/>
    </location>
</feature>
<gene>
    <name evidence="4" type="ORF">ASPFODRAFT_30106</name>
</gene>
<evidence type="ECO:0000256" key="1">
    <source>
        <dbReference type="ARBA" id="ARBA00022664"/>
    </source>
</evidence>
<dbReference type="InterPro" id="IPR002483">
    <property type="entry name" value="PWI_dom"/>
</dbReference>
<dbReference type="SUPFAM" id="SSF101233">
    <property type="entry name" value="PWI domain"/>
    <property type="match status" value="1"/>
</dbReference>
<keyword evidence="1" id="KW-0507">mRNA processing</keyword>
<dbReference type="Gene3D" id="1.20.1390.10">
    <property type="entry name" value="PWI domain"/>
    <property type="match status" value="1"/>
</dbReference>
<feature type="compositionally biased region" description="Basic and acidic residues" evidence="2">
    <location>
        <begin position="511"/>
        <end position="521"/>
    </location>
</feature>
<evidence type="ECO:0000313" key="4">
    <source>
        <dbReference type="EMBL" id="OJZ89156.1"/>
    </source>
</evidence>
<dbReference type="InterPro" id="IPR052225">
    <property type="entry name" value="Ser/Arg_repetitive_matrix"/>
</dbReference>
<dbReference type="Proteomes" id="UP000184063">
    <property type="component" value="Unassembled WGS sequence"/>
</dbReference>
<feature type="region of interest" description="Disordered" evidence="2">
    <location>
        <begin position="182"/>
        <end position="212"/>
    </location>
</feature>
<dbReference type="VEuPathDB" id="FungiDB:ASPFODRAFT_30106"/>
<proteinExistence type="predicted"/>